<dbReference type="OrthoDB" id="597123at2"/>
<dbReference type="PROSITE" id="PS51257">
    <property type="entry name" value="PROKAR_LIPOPROTEIN"/>
    <property type="match status" value="1"/>
</dbReference>
<proteinExistence type="predicted"/>
<organism evidence="2 3">
    <name type="scientific">Mangrovibacterium diazotrophicum</name>
    <dbReference type="NCBI Taxonomy" id="1261403"/>
    <lineage>
        <taxon>Bacteria</taxon>
        <taxon>Pseudomonadati</taxon>
        <taxon>Bacteroidota</taxon>
        <taxon>Bacteroidia</taxon>
        <taxon>Marinilabiliales</taxon>
        <taxon>Prolixibacteraceae</taxon>
        <taxon>Mangrovibacterium</taxon>
    </lineage>
</organism>
<keyword evidence="3" id="KW-1185">Reference proteome</keyword>
<dbReference type="Gene3D" id="1.10.287.2610">
    <property type="match status" value="1"/>
</dbReference>
<dbReference type="SUPFAM" id="SSF58100">
    <property type="entry name" value="Bacterial hemolysins"/>
    <property type="match status" value="1"/>
</dbReference>
<accession>A0A419WBP6</accession>
<dbReference type="EMBL" id="RAPN01000001">
    <property type="protein sequence ID" value="RKD92869.1"/>
    <property type="molecule type" value="Genomic_DNA"/>
</dbReference>
<dbReference type="RefSeq" id="WP_120274040.1">
    <property type="nucleotide sequence ID" value="NZ_RAPN01000001.1"/>
</dbReference>
<name>A0A419WBP6_9BACT</name>
<feature type="coiled-coil region" evidence="1">
    <location>
        <begin position="91"/>
        <end position="164"/>
    </location>
</feature>
<evidence type="ECO:0000313" key="2">
    <source>
        <dbReference type="EMBL" id="RKD92869.1"/>
    </source>
</evidence>
<gene>
    <name evidence="2" type="ORF">BC643_3246</name>
</gene>
<sequence>MKKLIYLCVVVLLASCQQGKIKQMQAMQDSLAQAAVEKDSAIINFVSAMTEIQENLDSIKQVEDIVRIESSAVSEGRPSDKDRILSDIATIHELMQKNKELINKLQKQLGSSNAKVAELQRAIVVLRRQVEQKDAEIAELNAELEKMHVDLNNLNTRIEEMTAEGMRKDADLQARASTIQSQTIAMNTAFYAFGSQKELIDNDLVEKSGGFLGIGRTLKMKKDFNQAYFTQVDIRDFTRMELHAKKAKLVTTHPSDSYHFEEGDLVEAIVIDNPQTFWQSSKYLIIEVN</sequence>
<dbReference type="Proteomes" id="UP000283387">
    <property type="component" value="Unassembled WGS sequence"/>
</dbReference>
<comment type="caution">
    <text evidence="2">The sequence shown here is derived from an EMBL/GenBank/DDBJ whole genome shotgun (WGS) entry which is preliminary data.</text>
</comment>
<evidence type="ECO:0008006" key="4">
    <source>
        <dbReference type="Google" id="ProtNLM"/>
    </source>
</evidence>
<keyword evidence="1" id="KW-0175">Coiled coil</keyword>
<evidence type="ECO:0000256" key="1">
    <source>
        <dbReference type="SAM" id="Coils"/>
    </source>
</evidence>
<protein>
    <recommendedName>
        <fullName evidence="4">Lipoprotein</fullName>
    </recommendedName>
</protein>
<reference evidence="2 3" key="1">
    <citation type="submission" date="2018-09" db="EMBL/GenBank/DDBJ databases">
        <title>Genomic Encyclopedia of Archaeal and Bacterial Type Strains, Phase II (KMG-II): from individual species to whole genera.</title>
        <authorList>
            <person name="Goeker M."/>
        </authorList>
    </citation>
    <scope>NUCLEOTIDE SEQUENCE [LARGE SCALE GENOMIC DNA]</scope>
    <source>
        <strain evidence="2 3">DSM 27148</strain>
    </source>
</reference>
<dbReference type="AlphaFoldDB" id="A0A419WBP6"/>
<evidence type="ECO:0000313" key="3">
    <source>
        <dbReference type="Proteomes" id="UP000283387"/>
    </source>
</evidence>